<dbReference type="SUPFAM" id="SSF143100">
    <property type="entry name" value="TTHA1013/TTHA0281-like"/>
    <property type="match status" value="1"/>
</dbReference>
<proteinExistence type="predicted"/>
<comment type="caution">
    <text evidence="1">The sequence shown here is derived from an EMBL/GenBank/DDBJ whole genome shotgun (WGS) entry which is preliminary data.</text>
</comment>
<name>X1I1M7_9ZZZZ</name>
<accession>X1I1M7</accession>
<evidence type="ECO:0008006" key="2">
    <source>
        <dbReference type="Google" id="ProtNLM"/>
    </source>
</evidence>
<sequence>MKDSDRYLKIVEWSEEDQCYVGTCPGLFYGGCHGDNEAEVYKELCEIVEENITLYNMTIG</sequence>
<organism evidence="1">
    <name type="scientific">marine sediment metagenome</name>
    <dbReference type="NCBI Taxonomy" id="412755"/>
    <lineage>
        <taxon>unclassified sequences</taxon>
        <taxon>metagenomes</taxon>
        <taxon>ecological metagenomes</taxon>
    </lineage>
</organism>
<reference evidence="1" key="1">
    <citation type="journal article" date="2014" name="Front. Microbiol.">
        <title>High frequency of phylogenetically diverse reductive dehalogenase-homologous genes in deep subseafloor sedimentary metagenomes.</title>
        <authorList>
            <person name="Kawai M."/>
            <person name="Futagami T."/>
            <person name="Toyoda A."/>
            <person name="Takaki Y."/>
            <person name="Nishi S."/>
            <person name="Hori S."/>
            <person name="Arai W."/>
            <person name="Tsubouchi T."/>
            <person name="Morono Y."/>
            <person name="Uchiyama I."/>
            <person name="Ito T."/>
            <person name="Fujiyama A."/>
            <person name="Inagaki F."/>
            <person name="Takami H."/>
        </authorList>
    </citation>
    <scope>NUCLEOTIDE SEQUENCE</scope>
    <source>
        <strain evidence="1">Expedition CK06-06</strain>
    </source>
</reference>
<evidence type="ECO:0000313" key="1">
    <source>
        <dbReference type="EMBL" id="GAH59954.1"/>
    </source>
</evidence>
<dbReference type="EMBL" id="BARU01018747">
    <property type="protein sequence ID" value="GAH59954.1"/>
    <property type="molecule type" value="Genomic_DNA"/>
</dbReference>
<dbReference type="InterPro" id="IPR035069">
    <property type="entry name" value="TTHA1013/TTHA0281-like"/>
</dbReference>
<dbReference type="AlphaFoldDB" id="X1I1M7"/>
<protein>
    <recommendedName>
        <fullName evidence="2">HicB-like antitoxin of toxin-antitoxin system domain-containing protein</fullName>
    </recommendedName>
</protein>
<gene>
    <name evidence="1" type="ORF">S03H2_30954</name>
</gene>